<accession>A0A9N9CIU6</accession>
<reference evidence="2" key="1">
    <citation type="submission" date="2021-06" db="EMBL/GenBank/DDBJ databases">
        <authorList>
            <person name="Kallberg Y."/>
            <person name="Tangrot J."/>
            <person name="Rosling A."/>
        </authorList>
    </citation>
    <scope>NUCLEOTIDE SEQUENCE</scope>
    <source>
        <strain evidence="2">87-6 pot B 2015</strain>
    </source>
</reference>
<evidence type="ECO:0000313" key="3">
    <source>
        <dbReference type="Proteomes" id="UP000789375"/>
    </source>
</evidence>
<organism evidence="2 3">
    <name type="scientific">Funneliformis mosseae</name>
    <name type="common">Endomycorrhizal fungus</name>
    <name type="synonym">Glomus mosseae</name>
    <dbReference type="NCBI Taxonomy" id="27381"/>
    <lineage>
        <taxon>Eukaryota</taxon>
        <taxon>Fungi</taxon>
        <taxon>Fungi incertae sedis</taxon>
        <taxon>Mucoromycota</taxon>
        <taxon>Glomeromycotina</taxon>
        <taxon>Glomeromycetes</taxon>
        <taxon>Glomerales</taxon>
        <taxon>Glomeraceae</taxon>
        <taxon>Funneliformis</taxon>
    </lineage>
</organism>
<feature type="region of interest" description="Disordered" evidence="1">
    <location>
        <begin position="609"/>
        <end position="635"/>
    </location>
</feature>
<protein>
    <submittedName>
        <fullName evidence="2">12323_t:CDS:1</fullName>
    </submittedName>
</protein>
<name>A0A9N9CIU6_FUNMO</name>
<sequence length="635" mass="73597">MVCHDELAFSSSNDDKSSHRQMAGMNELSKVHLPRELSPNGRHKGLCHFLHRKAKRPSPNGRHGIAWKMQINIFDDKSAHRQMADMSELSKVHLPRDLSPNGQHDSLINSLDESFQILKHKMHITAPYSYNGIIDNYVTRVDGFWSLRHYIDWICKNEKELPQWETCLDNFYNSLDFVNSRRGVSIYIRTCARRNLDNKELPEIEAIMKELQEPYERVYNGKYGGSMYKTAVQVQKEEEVFALESAKMREKNGKRKNEEYLDDEFAESLGILFEESNEEILMDNIDEKTLKEEIKLPLASGISSKDPLKHKLSSDIDVSEAFHSYQAKIPKCRKVSTPAYWGILDLTNESLHGCKYFTEIDMKELNQEFSNCIGWIDTPAEESLQQYFDNNCQRNYDKKFEKLDANIQFIKNNMCSFQGTLTEEELKMSSSFPLFRGIFTSDHIKDVWGETQALATNDARNEKQNPFQRARIGRKVDMKCVLVKTLNKFEVVYGEVSGGLGPFGPSAHRKKRFLDKVKLMVTMRDSLNNLLKKYKHTSDKQRMDIIVYGWLQVDWIGDGVYRFGLLDQCIIPSDKNDCNMIEDAYCVIKTLEIKLLQTETAVRNLLSNNTKGKRRRTATENEPKLNLNRTPIKQK</sequence>
<comment type="caution">
    <text evidence="2">The sequence shown here is derived from an EMBL/GenBank/DDBJ whole genome shotgun (WGS) entry which is preliminary data.</text>
</comment>
<dbReference type="AlphaFoldDB" id="A0A9N9CIU6"/>
<dbReference type="Proteomes" id="UP000789375">
    <property type="component" value="Unassembled WGS sequence"/>
</dbReference>
<dbReference type="EMBL" id="CAJVPP010002479">
    <property type="protein sequence ID" value="CAG8601481.1"/>
    <property type="molecule type" value="Genomic_DNA"/>
</dbReference>
<evidence type="ECO:0000256" key="1">
    <source>
        <dbReference type="SAM" id="MobiDB-lite"/>
    </source>
</evidence>
<keyword evidence="3" id="KW-1185">Reference proteome</keyword>
<gene>
    <name evidence="2" type="ORF">FMOSSE_LOCUS8973</name>
</gene>
<evidence type="ECO:0000313" key="2">
    <source>
        <dbReference type="EMBL" id="CAG8601481.1"/>
    </source>
</evidence>
<proteinExistence type="predicted"/>